<evidence type="ECO:0000313" key="2">
    <source>
        <dbReference type="EMBL" id="OMJ13167.1"/>
    </source>
</evidence>
<name>A0A1R1XEW0_9FUNG</name>
<dbReference type="EMBL" id="LSSM01005196">
    <property type="protein sequence ID" value="OMJ13167.1"/>
    <property type="molecule type" value="Genomic_DNA"/>
</dbReference>
<accession>A0A1R1XEW0</accession>
<sequence length="162" mass="17244">MLLKSKKNCQKIFTRHASAALAAPYLLGIGSRGLALGSPVAAQSQFPDVMEAQPQCRSIKLQSGQHRLPGTQVGVVVSGSDGLQFQCHFDCIITADGHDRALGGIHSYLPRSDNALMTSNEVRKFSVESARTTSLSANSSSGMRMGRPGTSTPNSSENMSFM</sequence>
<dbReference type="AlphaFoldDB" id="A0A1R1XEW0"/>
<dbReference type="Proteomes" id="UP000187429">
    <property type="component" value="Unassembled WGS sequence"/>
</dbReference>
<keyword evidence="3" id="KW-1185">Reference proteome</keyword>
<reference evidence="3" key="1">
    <citation type="submission" date="2017-01" db="EMBL/GenBank/DDBJ databases">
        <authorList>
            <person name="Wang Y."/>
            <person name="White M."/>
            <person name="Kvist S."/>
            <person name="Moncalvo J.-M."/>
        </authorList>
    </citation>
    <scope>NUCLEOTIDE SEQUENCE [LARGE SCALE GENOMIC DNA]</scope>
    <source>
        <strain evidence="3">ID-206-W2</strain>
    </source>
</reference>
<comment type="caution">
    <text evidence="2">The sequence shown here is derived from an EMBL/GenBank/DDBJ whole genome shotgun (WGS) entry which is preliminary data.</text>
</comment>
<evidence type="ECO:0000313" key="3">
    <source>
        <dbReference type="Proteomes" id="UP000187429"/>
    </source>
</evidence>
<proteinExistence type="predicted"/>
<feature type="compositionally biased region" description="Polar residues" evidence="1">
    <location>
        <begin position="129"/>
        <end position="142"/>
    </location>
</feature>
<protein>
    <submittedName>
        <fullName evidence="2">Uncharacterized protein</fullName>
    </submittedName>
</protein>
<evidence type="ECO:0000256" key="1">
    <source>
        <dbReference type="SAM" id="MobiDB-lite"/>
    </source>
</evidence>
<organism evidence="2 3">
    <name type="scientific">Smittium culicis</name>
    <dbReference type="NCBI Taxonomy" id="133412"/>
    <lineage>
        <taxon>Eukaryota</taxon>
        <taxon>Fungi</taxon>
        <taxon>Fungi incertae sedis</taxon>
        <taxon>Zoopagomycota</taxon>
        <taxon>Kickxellomycotina</taxon>
        <taxon>Harpellomycetes</taxon>
        <taxon>Harpellales</taxon>
        <taxon>Legeriomycetaceae</taxon>
        <taxon>Smittium</taxon>
    </lineage>
</organism>
<gene>
    <name evidence="2" type="ORF">AYI69_g9106</name>
</gene>
<feature type="compositionally biased region" description="Polar residues" evidence="1">
    <location>
        <begin position="149"/>
        <end position="162"/>
    </location>
</feature>
<feature type="region of interest" description="Disordered" evidence="1">
    <location>
        <begin position="128"/>
        <end position="162"/>
    </location>
</feature>